<evidence type="ECO:0000313" key="3">
    <source>
        <dbReference type="Proteomes" id="UP000006365"/>
    </source>
</evidence>
<dbReference type="Proteomes" id="UP000006365">
    <property type="component" value="Chromosome"/>
</dbReference>
<evidence type="ECO:0000256" key="1">
    <source>
        <dbReference type="SAM" id="SignalP"/>
    </source>
</evidence>
<feature type="chain" id="PRO_5031510486" evidence="1">
    <location>
        <begin position="26"/>
        <end position="245"/>
    </location>
</feature>
<dbReference type="KEGG" id="dpr:Despr_2504"/>
<proteinExistence type="predicted"/>
<gene>
    <name evidence="2" type="ordered locus">Despr_2504</name>
</gene>
<keyword evidence="1" id="KW-0732">Signal</keyword>
<name>A0A7U4DQ42_DESPD</name>
<dbReference type="AlphaFoldDB" id="A0A7U4DQ42"/>
<feature type="signal peptide" evidence="1">
    <location>
        <begin position="1"/>
        <end position="25"/>
    </location>
</feature>
<protein>
    <submittedName>
        <fullName evidence="2">MltA-interacting MipA family protein</fullName>
    </submittedName>
</protein>
<evidence type="ECO:0000313" key="2">
    <source>
        <dbReference type="EMBL" id="ADW18642.1"/>
    </source>
</evidence>
<reference evidence="2 3" key="1">
    <citation type="journal article" date="2011" name="Stand. Genomic Sci.">
        <title>Complete genome sequence of Desulfobulbus propionicus type strain (1pr3).</title>
        <authorList>
            <person name="Pagani I."/>
            <person name="Lapidus A."/>
            <person name="Nolan M."/>
            <person name="Lucas S."/>
            <person name="Hammon N."/>
            <person name="Deshpande S."/>
            <person name="Cheng J.F."/>
            <person name="Chertkov O."/>
            <person name="Davenport K."/>
            <person name="Tapia R."/>
            <person name="Han C."/>
            <person name="Goodwin L."/>
            <person name="Pitluck S."/>
            <person name="Liolios K."/>
            <person name="Mavromatis K."/>
            <person name="Ivanova N."/>
            <person name="Mikhailova N."/>
            <person name="Pati A."/>
            <person name="Chen A."/>
            <person name="Palaniappan K."/>
            <person name="Land M."/>
            <person name="Hauser L."/>
            <person name="Chang Y.J."/>
            <person name="Jeffries C.D."/>
            <person name="Detter J.C."/>
            <person name="Brambilla E."/>
            <person name="Kannan K.P."/>
            <person name="Djao O.D."/>
            <person name="Rohde M."/>
            <person name="Pukall R."/>
            <person name="Spring S."/>
            <person name="Goker M."/>
            <person name="Sikorski J."/>
            <person name="Woyke T."/>
            <person name="Bristow J."/>
            <person name="Eisen J.A."/>
            <person name="Markowitz V."/>
            <person name="Hugenholtz P."/>
            <person name="Kyrpides N.C."/>
            <person name="Klenk H.P."/>
        </authorList>
    </citation>
    <scope>NUCLEOTIDE SEQUENCE [LARGE SCALE GENOMIC DNA]</scope>
    <source>
        <strain evidence="3">ATCC 33891 / DSM 2032 / 1pr3</strain>
    </source>
</reference>
<organism evidence="2 3">
    <name type="scientific">Desulfobulbus propionicus (strain ATCC 33891 / DSM 2032 / VKM B-1956 / 1pr3)</name>
    <dbReference type="NCBI Taxonomy" id="577650"/>
    <lineage>
        <taxon>Bacteria</taxon>
        <taxon>Pseudomonadati</taxon>
        <taxon>Thermodesulfobacteriota</taxon>
        <taxon>Desulfobulbia</taxon>
        <taxon>Desulfobulbales</taxon>
        <taxon>Desulfobulbaceae</taxon>
        <taxon>Desulfobulbus</taxon>
    </lineage>
</organism>
<keyword evidence="3" id="KW-1185">Reference proteome</keyword>
<sequence>MKRLLSIAAVAALGTAAAAPSPASAATATAALDVNSAYVWRGLTFNDGFVLQPSMDVSANGFAFNVWGNLDLDDYNDTLDDGEFSEVDLTASYAFKLGAVDVSLGVIEYLFPNGAESTSEIFAGLGYDLGHGFALSTKVYYDFDQVDDFYLTAGLGYSYSINDKTTVGLSGLISYAGEDFTEFYAGGTDSGFFNYLLTASVKYMVTDAFGLGASINYTDSMDDDALPDETVDTTVFGGVSLTYTF</sequence>
<dbReference type="RefSeq" id="WP_015725168.1">
    <property type="nucleotide sequence ID" value="NC_014972.1"/>
</dbReference>
<accession>A0A7U4DQ42</accession>
<dbReference type="EMBL" id="CP002364">
    <property type="protein sequence ID" value="ADW18642.1"/>
    <property type="molecule type" value="Genomic_DNA"/>
</dbReference>